<keyword evidence="2" id="KW-0732">Signal</keyword>
<evidence type="ECO:0000313" key="4">
    <source>
        <dbReference type="Proteomes" id="UP000694044"/>
    </source>
</evidence>
<comment type="caution">
    <text evidence="3">The sequence shown here is derived from an EMBL/GenBank/DDBJ whole genome shotgun (WGS) entry which is preliminary data.</text>
</comment>
<feature type="chain" id="PRO_5035887405" evidence="2">
    <location>
        <begin position="21"/>
        <end position="262"/>
    </location>
</feature>
<protein>
    <submittedName>
        <fullName evidence="3">Uncharacterized protein</fullName>
    </submittedName>
</protein>
<dbReference type="Proteomes" id="UP000694044">
    <property type="component" value="Unassembled WGS sequence"/>
</dbReference>
<feature type="compositionally biased region" description="Low complexity" evidence="1">
    <location>
        <begin position="228"/>
        <end position="244"/>
    </location>
</feature>
<name>A0A8T1VYD9_9STRA</name>
<feature type="region of interest" description="Disordered" evidence="1">
    <location>
        <begin position="212"/>
        <end position="262"/>
    </location>
</feature>
<feature type="region of interest" description="Disordered" evidence="1">
    <location>
        <begin position="171"/>
        <end position="191"/>
    </location>
</feature>
<gene>
    <name evidence="3" type="ORF">PHYPSEUDO_000326</name>
</gene>
<keyword evidence="4" id="KW-1185">Reference proteome</keyword>
<dbReference type="OrthoDB" id="122693at2759"/>
<reference evidence="3" key="1">
    <citation type="submission" date="2021-02" db="EMBL/GenBank/DDBJ databases">
        <authorList>
            <person name="Palmer J.M."/>
        </authorList>
    </citation>
    <scope>NUCLEOTIDE SEQUENCE</scope>
    <source>
        <strain evidence="3">SCRP734</strain>
    </source>
</reference>
<sequence length="262" mass="27456">MVLAHSFSLALLLLVSLAQAEPLFGYGGTDHMRHPSGMGVGVGMEFYAPADRGCAKCRNGENCSVAVHNQSEGVFCGDVLSTFQPCCCSFRNECMTTIFSGSCECFDGAREEEIMTTRFYLFVGLSLVAWALLAYDKMCAGPYKVMNSSHQLLASSPTAARARGEDSVVDTVDSDSEAEERATEQTASATTTGAAAAAAAAVGVTAVAVEVAEEEAEVDDDTAPLRPQSSSQAESEVAVDSAAETQTTPERQEGGSTSLQTV</sequence>
<proteinExistence type="predicted"/>
<dbReference type="AlphaFoldDB" id="A0A8T1VYD9"/>
<feature type="signal peptide" evidence="2">
    <location>
        <begin position="1"/>
        <end position="20"/>
    </location>
</feature>
<organism evidence="3 4">
    <name type="scientific">Phytophthora pseudosyringae</name>
    <dbReference type="NCBI Taxonomy" id="221518"/>
    <lineage>
        <taxon>Eukaryota</taxon>
        <taxon>Sar</taxon>
        <taxon>Stramenopiles</taxon>
        <taxon>Oomycota</taxon>
        <taxon>Peronosporomycetes</taxon>
        <taxon>Peronosporales</taxon>
        <taxon>Peronosporaceae</taxon>
        <taxon>Phytophthora</taxon>
    </lineage>
</organism>
<feature type="compositionally biased region" description="Polar residues" evidence="1">
    <location>
        <begin position="245"/>
        <end position="262"/>
    </location>
</feature>
<evidence type="ECO:0000313" key="3">
    <source>
        <dbReference type="EMBL" id="KAG7386397.1"/>
    </source>
</evidence>
<feature type="compositionally biased region" description="Acidic residues" evidence="1">
    <location>
        <begin position="212"/>
        <end position="222"/>
    </location>
</feature>
<evidence type="ECO:0000256" key="2">
    <source>
        <dbReference type="SAM" id="SignalP"/>
    </source>
</evidence>
<evidence type="ECO:0000256" key="1">
    <source>
        <dbReference type="SAM" id="MobiDB-lite"/>
    </source>
</evidence>
<accession>A0A8T1VYD9</accession>
<dbReference type="EMBL" id="JAGDFM010000101">
    <property type="protein sequence ID" value="KAG7386397.1"/>
    <property type="molecule type" value="Genomic_DNA"/>
</dbReference>